<organism evidence="2 3">
    <name type="scientific">Parnassius apollo</name>
    <name type="common">Apollo butterfly</name>
    <name type="synonym">Papilio apollo</name>
    <dbReference type="NCBI Taxonomy" id="110799"/>
    <lineage>
        <taxon>Eukaryota</taxon>
        <taxon>Metazoa</taxon>
        <taxon>Ecdysozoa</taxon>
        <taxon>Arthropoda</taxon>
        <taxon>Hexapoda</taxon>
        <taxon>Insecta</taxon>
        <taxon>Pterygota</taxon>
        <taxon>Neoptera</taxon>
        <taxon>Endopterygota</taxon>
        <taxon>Lepidoptera</taxon>
        <taxon>Glossata</taxon>
        <taxon>Ditrysia</taxon>
        <taxon>Papilionoidea</taxon>
        <taxon>Papilionidae</taxon>
        <taxon>Parnassiinae</taxon>
        <taxon>Parnassini</taxon>
        <taxon>Parnassius</taxon>
        <taxon>Parnassius</taxon>
    </lineage>
</organism>
<keyword evidence="3" id="KW-1185">Reference proteome</keyword>
<gene>
    <name evidence="2" type="ORF">PAPOLLO_LOCUS1791</name>
</gene>
<reference evidence="2" key="1">
    <citation type="submission" date="2021-04" db="EMBL/GenBank/DDBJ databases">
        <authorList>
            <person name="Tunstrom K."/>
        </authorList>
    </citation>
    <scope>NUCLEOTIDE SEQUENCE</scope>
</reference>
<proteinExistence type="predicted"/>
<dbReference type="AlphaFoldDB" id="A0A8S3W3T0"/>
<dbReference type="Proteomes" id="UP000691718">
    <property type="component" value="Unassembled WGS sequence"/>
</dbReference>
<sequence length="138" mass="15780">MSRNILDDHRIQEILEEDGIEGEVSSEIEDNLEIDDDDSNSSQSGDDDNSGAEDFSAGNISAEMLHRRPDLSDVPMSYIRQGYYVGKNGFTNWSIEEPLEMFVLVATTLYLMRRDRLMRQKMHLRLWTAGVLCSLTVF</sequence>
<comment type="caution">
    <text evidence="2">The sequence shown here is derived from an EMBL/GenBank/DDBJ whole genome shotgun (WGS) entry which is preliminary data.</text>
</comment>
<dbReference type="EMBL" id="CAJQZP010000117">
    <property type="protein sequence ID" value="CAG4939325.1"/>
    <property type="molecule type" value="Genomic_DNA"/>
</dbReference>
<evidence type="ECO:0000256" key="1">
    <source>
        <dbReference type="SAM" id="MobiDB-lite"/>
    </source>
</evidence>
<evidence type="ECO:0000313" key="2">
    <source>
        <dbReference type="EMBL" id="CAG4939325.1"/>
    </source>
</evidence>
<feature type="region of interest" description="Disordered" evidence="1">
    <location>
        <begin position="1"/>
        <end position="61"/>
    </location>
</feature>
<protein>
    <submittedName>
        <fullName evidence="2">(apollo) hypothetical protein</fullName>
    </submittedName>
</protein>
<accession>A0A8S3W3T0</accession>
<name>A0A8S3W3T0_PARAO</name>
<feature type="compositionally biased region" description="Basic and acidic residues" evidence="1">
    <location>
        <begin position="1"/>
        <end position="13"/>
    </location>
</feature>
<feature type="compositionally biased region" description="Acidic residues" evidence="1">
    <location>
        <begin position="14"/>
        <end position="51"/>
    </location>
</feature>
<evidence type="ECO:0000313" key="3">
    <source>
        <dbReference type="Proteomes" id="UP000691718"/>
    </source>
</evidence>
<dbReference type="OrthoDB" id="7480499at2759"/>